<dbReference type="eggNOG" id="COG2304">
    <property type="taxonomic scope" value="Bacteria"/>
</dbReference>
<organism evidence="7 8">
    <name type="scientific">Actinoplanes utahensis</name>
    <dbReference type="NCBI Taxonomy" id="1869"/>
    <lineage>
        <taxon>Bacteria</taxon>
        <taxon>Bacillati</taxon>
        <taxon>Actinomycetota</taxon>
        <taxon>Actinomycetes</taxon>
        <taxon>Micromonosporales</taxon>
        <taxon>Micromonosporaceae</taxon>
        <taxon>Actinoplanes</taxon>
    </lineage>
</organism>
<reference evidence="7 8" key="1">
    <citation type="submission" date="2014-10" db="EMBL/GenBank/DDBJ databases">
        <title>Draft genome sequence of Actinoplanes utahensis NRRL 12052.</title>
        <authorList>
            <person name="Velasco-Bucheli B."/>
            <person name="del Cerro C."/>
            <person name="Hormigo D."/>
            <person name="Garcia J.L."/>
            <person name="Acebal C."/>
            <person name="Arroyo M."/>
            <person name="de la Mata I."/>
        </authorList>
    </citation>
    <scope>NUCLEOTIDE SEQUENCE [LARGE SCALE GENOMIC DNA]</scope>
    <source>
        <strain evidence="7 8">NRRL 12052</strain>
    </source>
</reference>
<evidence type="ECO:0000256" key="2">
    <source>
        <dbReference type="ARBA" id="ARBA00009928"/>
    </source>
</evidence>
<dbReference type="RefSeq" id="WP_043531375.1">
    <property type="nucleotide sequence ID" value="NZ_BAABKU010000021.1"/>
</dbReference>
<keyword evidence="4" id="KW-0186">Copper</keyword>
<evidence type="ECO:0000259" key="6">
    <source>
        <dbReference type="PROSITE" id="PS00498"/>
    </source>
</evidence>
<dbReference type="OrthoDB" id="2874181at2"/>
<keyword evidence="8" id="KW-1185">Reference proteome</keyword>
<dbReference type="AlphaFoldDB" id="A0A0A6UDS1"/>
<sequence length="277" mass="30094">MGVRKNARDLTSAEKAAFVAAVKRLKAQTTGRNYDWFVTTHINYFAAVGGVRYAHQSPSFLPWHRQYLTEFEKALQVLDPSVSLPYWDWTGDRTATGAPFTADFMGGTGAGGNGPVTTGPFAGATNWRITVSASSATSLRRALAAGGATLPTGTQVNRVLNVAAYDAAPWSSASATGMRNMMEGWNRQGANLHNAVHVWVGGHMAQQDSPNDPVFWLHHCNIDRLWSQWQTRWGFDAGHYLPPAGTAGVVDLNEEMQPWGGVTPAAVLDHRASYTYA</sequence>
<dbReference type="Pfam" id="PF00264">
    <property type="entry name" value="Tyrosinase"/>
    <property type="match status" value="1"/>
</dbReference>
<dbReference type="GO" id="GO:0046872">
    <property type="term" value="F:metal ion binding"/>
    <property type="evidence" value="ECO:0007669"/>
    <property type="project" value="UniProtKB-KW"/>
</dbReference>
<dbReference type="STRING" id="1869.MB27_33170"/>
<dbReference type="PANTHER" id="PTHR11474">
    <property type="entry name" value="TYROSINASE FAMILY MEMBER"/>
    <property type="match status" value="1"/>
</dbReference>
<comment type="similarity">
    <text evidence="2">Belongs to the tyrosinase family.</text>
</comment>
<proteinExistence type="inferred from homology"/>
<dbReference type="PROSITE" id="PS00498">
    <property type="entry name" value="TYROSINASE_2"/>
    <property type="match status" value="1"/>
</dbReference>
<dbReference type="PRINTS" id="PR00092">
    <property type="entry name" value="TYROSINASE"/>
</dbReference>
<evidence type="ECO:0000256" key="4">
    <source>
        <dbReference type="ARBA" id="ARBA00023008"/>
    </source>
</evidence>
<evidence type="ECO:0000256" key="3">
    <source>
        <dbReference type="ARBA" id="ARBA00022723"/>
    </source>
</evidence>
<dbReference type="PANTHER" id="PTHR11474:SF126">
    <property type="entry name" value="TYROSINASE-LIKE PROTEIN TYR-1-RELATED"/>
    <property type="match status" value="1"/>
</dbReference>
<dbReference type="EMBL" id="JRTT01000129">
    <property type="protein sequence ID" value="KHD73636.1"/>
    <property type="molecule type" value="Genomic_DNA"/>
</dbReference>
<evidence type="ECO:0000313" key="7">
    <source>
        <dbReference type="EMBL" id="KHD73636.1"/>
    </source>
</evidence>
<comment type="cofactor">
    <cofactor evidence="1">
        <name>Cu(2+)</name>
        <dbReference type="ChEBI" id="CHEBI:29036"/>
    </cofactor>
</comment>
<dbReference type="Proteomes" id="UP000054537">
    <property type="component" value="Unassembled WGS sequence"/>
</dbReference>
<evidence type="ECO:0000259" key="5">
    <source>
        <dbReference type="PROSITE" id="PS00497"/>
    </source>
</evidence>
<dbReference type="InterPro" id="IPR002227">
    <property type="entry name" value="Tyrosinase_Cu-bd"/>
</dbReference>
<feature type="domain" description="Tyrosinase copper-binding" evidence="5">
    <location>
        <begin position="55"/>
        <end position="72"/>
    </location>
</feature>
<dbReference type="InterPro" id="IPR008922">
    <property type="entry name" value="Di-copper_centre_dom_sf"/>
</dbReference>
<dbReference type="SUPFAM" id="SSF48056">
    <property type="entry name" value="Di-copper centre-containing domain"/>
    <property type="match status" value="1"/>
</dbReference>
<dbReference type="Gene3D" id="1.10.1280.10">
    <property type="entry name" value="Di-copper center containing domain from catechol oxidase"/>
    <property type="match status" value="1"/>
</dbReference>
<accession>A0A0A6UDS1</accession>
<comment type="caution">
    <text evidence="7">The sequence shown here is derived from an EMBL/GenBank/DDBJ whole genome shotgun (WGS) entry which is preliminary data.</text>
</comment>
<dbReference type="GO" id="GO:0016491">
    <property type="term" value="F:oxidoreductase activity"/>
    <property type="evidence" value="ECO:0007669"/>
    <property type="project" value="InterPro"/>
</dbReference>
<feature type="domain" description="Tyrosinase copper-binding" evidence="6">
    <location>
        <begin position="212"/>
        <end position="223"/>
    </location>
</feature>
<dbReference type="InterPro" id="IPR050316">
    <property type="entry name" value="Tyrosinase/Hemocyanin"/>
</dbReference>
<gene>
    <name evidence="7" type="ORF">MB27_33170</name>
</gene>
<name>A0A0A6UDS1_ACTUT</name>
<evidence type="ECO:0000256" key="1">
    <source>
        <dbReference type="ARBA" id="ARBA00001973"/>
    </source>
</evidence>
<evidence type="ECO:0000313" key="8">
    <source>
        <dbReference type="Proteomes" id="UP000054537"/>
    </source>
</evidence>
<keyword evidence="3" id="KW-0479">Metal-binding</keyword>
<dbReference type="PROSITE" id="PS00497">
    <property type="entry name" value="TYROSINASE_1"/>
    <property type="match status" value="1"/>
</dbReference>
<protein>
    <submittedName>
        <fullName evidence="7">Tyrosinase</fullName>
    </submittedName>
</protein>